<feature type="region of interest" description="Disordered" evidence="1">
    <location>
        <begin position="9"/>
        <end position="40"/>
    </location>
</feature>
<organism evidence="2 3">
    <name type="scientific">Aristolochia fimbriata</name>
    <name type="common">White veined hardy Dutchman's pipe vine</name>
    <dbReference type="NCBI Taxonomy" id="158543"/>
    <lineage>
        <taxon>Eukaryota</taxon>
        <taxon>Viridiplantae</taxon>
        <taxon>Streptophyta</taxon>
        <taxon>Embryophyta</taxon>
        <taxon>Tracheophyta</taxon>
        <taxon>Spermatophyta</taxon>
        <taxon>Magnoliopsida</taxon>
        <taxon>Magnoliidae</taxon>
        <taxon>Piperales</taxon>
        <taxon>Aristolochiaceae</taxon>
        <taxon>Aristolochia</taxon>
    </lineage>
</organism>
<proteinExistence type="predicted"/>
<dbReference type="EMBL" id="JAINDJ010000002">
    <property type="protein sequence ID" value="KAG9457405.1"/>
    <property type="molecule type" value="Genomic_DNA"/>
</dbReference>
<protein>
    <submittedName>
        <fullName evidence="2">Uncharacterized protein</fullName>
    </submittedName>
</protein>
<reference evidence="2 3" key="1">
    <citation type="submission" date="2021-07" db="EMBL/GenBank/DDBJ databases">
        <title>The Aristolochia fimbriata genome: insights into angiosperm evolution, floral development and chemical biosynthesis.</title>
        <authorList>
            <person name="Jiao Y."/>
        </authorList>
    </citation>
    <scope>NUCLEOTIDE SEQUENCE [LARGE SCALE GENOMIC DNA]</scope>
    <source>
        <strain evidence="2">IBCAS-2021</strain>
        <tissue evidence="2">Leaf</tissue>
    </source>
</reference>
<name>A0AAV7FB12_ARIFI</name>
<dbReference type="Proteomes" id="UP000825729">
    <property type="component" value="Unassembled WGS sequence"/>
</dbReference>
<evidence type="ECO:0000256" key="1">
    <source>
        <dbReference type="SAM" id="MobiDB-lite"/>
    </source>
</evidence>
<accession>A0AAV7FB12</accession>
<evidence type="ECO:0000313" key="2">
    <source>
        <dbReference type="EMBL" id="KAG9457405.1"/>
    </source>
</evidence>
<evidence type="ECO:0000313" key="3">
    <source>
        <dbReference type="Proteomes" id="UP000825729"/>
    </source>
</evidence>
<comment type="caution">
    <text evidence="2">The sequence shown here is derived from an EMBL/GenBank/DDBJ whole genome shotgun (WGS) entry which is preliminary data.</text>
</comment>
<sequence>MLKGSLAVLVGGPRHDGGRDGGIGGERERGGGGDGGVFEEEGVDYFDGGADDVVFPGLHGVPAALEEDVGGVEPADVPAGESSEAEDLVALSVGEVDGIGLDVVDGLPQESVPVGGPEQGLLPEVPVHLPDPNGAADADPVVGSRVKHGPDLPYQSFLDHLVDPVGDEGVEDGEGDVNPEEAAVVPRPEAPVRVVHQRLNVGVGPPGDDGELPLSEHRVDGAGCLPTEVGSGEVRLGVDDAEEVVADEAALLLRHLVGDDVEALVDLHFVGVDDLGGEKGGQVDGELRFPGPRRPDHEHHLLFFFPAVLAPEPELTQRVLHVHPHQGLSLLQPPHHR</sequence>
<keyword evidence="3" id="KW-1185">Reference proteome</keyword>
<dbReference type="AlphaFoldDB" id="A0AAV7FB12"/>
<gene>
    <name evidence="2" type="ORF">H6P81_001913</name>
</gene>
<feature type="compositionally biased region" description="Basic and acidic residues" evidence="1">
    <location>
        <begin position="13"/>
        <end position="31"/>
    </location>
</feature>